<dbReference type="Proteomes" id="UP000002630">
    <property type="component" value="Linkage Group LG27"/>
</dbReference>
<protein>
    <submittedName>
        <fullName evidence="2">Uncharacterized protein</fullName>
    </submittedName>
</protein>
<proteinExistence type="predicted"/>
<dbReference type="EMBL" id="FN648807">
    <property type="protein sequence ID" value="CBN77477.1"/>
    <property type="molecule type" value="Genomic_DNA"/>
</dbReference>
<sequence>MERDYYNADPKLVDPLLARVIRALKIQGHSVFGLTSNALDPVHAPRILETLAKYKIRFSAPDVRGELPRSGALMVDHPVSRGIIFGDNQQAVSHDKGEIIAEYVGLLLHNARRAVSEHVGAKTAGDAARGGLSEPGGVKVGDGESSGGRTALAGSLSPKRPRKCVLVDNTSKKCERAAETFARHAAAAGGGLELHTLHFTEAENMVDSPEALRQLRIILARLKERGLIGVDLIAEDILVTPVGGVRRGAGDKVKAAAATACVPDGNRGRGG</sequence>
<evidence type="ECO:0000313" key="2">
    <source>
        <dbReference type="EMBL" id="CBN77477.1"/>
    </source>
</evidence>
<keyword evidence="3" id="KW-1185">Reference proteome</keyword>
<accession>D8LQ97</accession>
<feature type="region of interest" description="Disordered" evidence="1">
    <location>
        <begin position="122"/>
        <end position="156"/>
    </location>
</feature>
<dbReference type="EMBL" id="FN649752">
    <property type="protein sequence ID" value="CBN77477.1"/>
    <property type="molecule type" value="Genomic_DNA"/>
</dbReference>
<organism evidence="2 3">
    <name type="scientific">Ectocarpus siliculosus</name>
    <name type="common">Brown alga</name>
    <name type="synonym">Conferva siliculosa</name>
    <dbReference type="NCBI Taxonomy" id="2880"/>
    <lineage>
        <taxon>Eukaryota</taxon>
        <taxon>Sar</taxon>
        <taxon>Stramenopiles</taxon>
        <taxon>Ochrophyta</taxon>
        <taxon>PX clade</taxon>
        <taxon>Phaeophyceae</taxon>
        <taxon>Ectocarpales</taxon>
        <taxon>Ectocarpaceae</taxon>
        <taxon>Ectocarpus</taxon>
    </lineage>
</organism>
<name>D8LQ97_ECTSI</name>
<dbReference type="AlphaFoldDB" id="D8LQ97"/>
<gene>
    <name evidence="2" type="ORF">Esi_0059_0115</name>
</gene>
<reference evidence="2 3" key="1">
    <citation type="journal article" date="2010" name="Nature">
        <title>The Ectocarpus genome and the independent evolution of multicellularity in brown algae.</title>
        <authorList>
            <person name="Cock J.M."/>
            <person name="Sterck L."/>
            <person name="Rouze P."/>
            <person name="Scornet D."/>
            <person name="Allen A.E."/>
            <person name="Amoutzias G."/>
            <person name="Anthouard V."/>
            <person name="Artiguenave F."/>
            <person name="Aury J.M."/>
            <person name="Badger J.H."/>
            <person name="Beszteri B."/>
            <person name="Billiau K."/>
            <person name="Bonnet E."/>
            <person name="Bothwell J.H."/>
            <person name="Bowler C."/>
            <person name="Boyen C."/>
            <person name="Brownlee C."/>
            <person name="Carrano C.J."/>
            <person name="Charrier B."/>
            <person name="Cho G.Y."/>
            <person name="Coelho S.M."/>
            <person name="Collen J."/>
            <person name="Corre E."/>
            <person name="Da Silva C."/>
            <person name="Delage L."/>
            <person name="Delaroque N."/>
            <person name="Dittami S.M."/>
            <person name="Doulbeau S."/>
            <person name="Elias M."/>
            <person name="Farnham G."/>
            <person name="Gachon C.M."/>
            <person name="Gschloessl B."/>
            <person name="Heesch S."/>
            <person name="Jabbari K."/>
            <person name="Jubin C."/>
            <person name="Kawai H."/>
            <person name="Kimura K."/>
            <person name="Kloareg B."/>
            <person name="Kupper F.C."/>
            <person name="Lang D."/>
            <person name="Le Bail A."/>
            <person name="Leblanc C."/>
            <person name="Lerouge P."/>
            <person name="Lohr M."/>
            <person name="Lopez P.J."/>
            <person name="Martens C."/>
            <person name="Maumus F."/>
            <person name="Michel G."/>
            <person name="Miranda-Saavedra D."/>
            <person name="Morales J."/>
            <person name="Moreau H."/>
            <person name="Motomura T."/>
            <person name="Nagasato C."/>
            <person name="Napoli C.A."/>
            <person name="Nelson D.R."/>
            <person name="Nyvall-Collen P."/>
            <person name="Peters A.F."/>
            <person name="Pommier C."/>
            <person name="Potin P."/>
            <person name="Poulain J."/>
            <person name="Quesneville H."/>
            <person name="Read B."/>
            <person name="Rensing S.A."/>
            <person name="Ritter A."/>
            <person name="Rousvoal S."/>
            <person name="Samanta M."/>
            <person name="Samson G."/>
            <person name="Schroeder D.C."/>
            <person name="Segurens B."/>
            <person name="Strittmatter M."/>
            <person name="Tonon T."/>
            <person name="Tregear J.W."/>
            <person name="Valentin K."/>
            <person name="von Dassow P."/>
            <person name="Yamagishi T."/>
            <person name="Van de Peer Y."/>
            <person name="Wincker P."/>
        </authorList>
    </citation>
    <scope>NUCLEOTIDE SEQUENCE [LARGE SCALE GENOMIC DNA]</scope>
    <source>
        <strain evidence="3">Ec32 / CCAP1310/4</strain>
    </source>
</reference>
<dbReference type="OrthoDB" id="10353074at2759"/>
<evidence type="ECO:0000313" key="3">
    <source>
        <dbReference type="Proteomes" id="UP000002630"/>
    </source>
</evidence>
<evidence type="ECO:0000256" key="1">
    <source>
        <dbReference type="SAM" id="MobiDB-lite"/>
    </source>
</evidence>
<dbReference type="InParanoid" id="D8LQ97"/>